<dbReference type="Proteomes" id="UP000799777">
    <property type="component" value="Unassembled WGS sequence"/>
</dbReference>
<accession>A0A9P4H0S3</accession>
<organism evidence="1 2">
    <name type="scientific">Setomelanomma holmii</name>
    <dbReference type="NCBI Taxonomy" id="210430"/>
    <lineage>
        <taxon>Eukaryota</taxon>
        <taxon>Fungi</taxon>
        <taxon>Dikarya</taxon>
        <taxon>Ascomycota</taxon>
        <taxon>Pezizomycotina</taxon>
        <taxon>Dothideomycetes</taxon>
        <taxon>Pleosporomycetidae</taxon>
        <taxon>Pleosporales</taxon>
        <taxon>Pleosporineae</taxon>
        <taxon>Phaeosphaeriaceae</taxon>
        <taxon>Setomelanomma</taxon>
    </lineage>
</organism>
<evidence type="ECO:0000313" key="2">
    <source>
        <dbReference type="Proteomes" id="UP000799777"/>
    </source>
</evidence>
<proteinExistence type="predicted"/>
<keyword evidence="2" id="KW-1185">Reference proteome</keyword>
<evidence type="ECO:0000313" key="1">
    <source>
        <dbReference type="EMBL" id="KAF2025010.1"/>
    </source>
</evidence>
<dbReference type="OrthoDB" id="10444497at2759"/>
<name>A0A9P4H0S3_9PLEO</name>
<sequence>MPPVQDEIQIVPTDSSRNPVVLVNGKEVVVSSATEKPKRSLWIAWLYIFDWYPSHYSPEEKKLVRKLDCILLTLCCLCFYIKWLDQNALIRHTGPVCERS</sequence>
<gene>
    <name evidence="1" type="ORF">EK21DRAFT_117205</name>
</gene>
<reference evidence="1" key="1">
    <citation type="journal article" date="2020" name="Stud. Mycol.">
        <title>101 Dothideomycetes genomes: a test case for predicting lifestyles and emergence of pathogens.</title>
        <authorList>
            <person name="Haridas S."/>
            <person name="Albert R."/>
            <person name="Binder M."/>
            <person name="Bloem J."/>
            <person name="Labutti K."/>
            <person name="Salamov A."/>
            <person name="Andreopoulos B."/>
            <person name="Baker S."/>
            <person name="Barry K."/>
            <person name="Bills G."/>
            <person name="Bluhm B."/>
            <person name="Cannon C."/>
            <person name="Castanera R."/>
            <person name="Culley D."/>
            <person name="Daum C."/>
            <person name="Ezra D."/>
            <person name="Gonzalez J."/>
            <person name="Henrissat B."/>
            <person name="Kuo A."/>
            <person name="Liang C."/>
            <person name="Lipzen A."/>
            <person name="Lutzoni F."/>
            <person name="Magnuson J."/>
            <person name="Mondo S."/>
            <person name="Nolan M."/>
            <person name="Ohm R."/>
            <person name="Pangilinan J."/>
            <person name="Park H.-J."/>
            <person name="Ramirez L."/>
            <person name="Alfaro M."/>
            <person name="Sun H."/>
            <person name="Tritt A."/>
            <person name="Yoshinaga Y."/>
            <person name="Zwiers L.-H."/>
            <person name="Turgeon B."/>
            <person name="Goodwin S."/>
            <person name="Spatafora J."/>
            <person name="Crous P."/>
            <person name="Grigoriev I."/>
        </authorList>
    </citation>
    <scope>NUCLEOTIDE SEQUENCE</scope>
    <source>
        <strain evidence="1">CBS 110217</strain>
    </source>
</reference>
<comment type="caution">
    <text evidence="1">The sequence shown here is derived from an EMBL/GenBank/DDBJ whole genome shotgun (WGS) entry which is preliminary data.</text>
</comment>
<protein>
    <submittedName>
        <fullName evidence="1">Uncharacterized protein</fullName>
    </submittedName>
</protein>
<dbReference type="EMBL" id="ML978277">
    <property type="protein sequence ID" value="KAF2025010.1"/>
    <property type="molecule type" value="Genomic_DNA"/>
</dbReference>
<dbReference type="AlphaFoldDB" id="A0A9P4H0S3"/>